<dbReference type="Pfam" id="PF04962">
    <property type="entry name" value="KduI"/>
    <property type="match status" value="1"/>
</dbReference>
<accession>A0A3P3XQB1</accession>
<dbReference type="PIRSF" id="PIRSF036628">
    <property type="entry name" value="IolB"/>
    <property type="match status" value="1"/>
</dbReference>
<evidence type="ECO:0000256" key="1">
    <source>
        <dbReference type="ARBA" id="ARBA00023235"/>
    </source>
</evidence>
<dbReference type="InterPro" id="IPR011051">
    <property type="entry name" value="RmlC_Cupin_sf"/>
</dbReference>
<proteinExistence type="predicted"/>
<dbReference type="GO" id="GO:0019310">
    <property type="term" value="P:inositol catabolic process"/>
    <property type="evidence" value="ECO:0007669"/>
    <property type="project" value="InterPro"/>
</dbReference>
<keyword evidence="1" id="KW-0413">Isomerase</keyword>
<dbReference type="GO" id="GO:0008880">
    <property type="term" value="F:glucuronate isomerase activity"/>
    <property type="evidence" value="ECO:0007669"/>
    <property type="project" value="InterPro"/>
</dbReference>
<dbReference type="PANTHER" id="PTHR39193">
    <property type="entry name" value="5-DEOXY-GLUCURONATE ISOMERASE"/>
    <property type="match status" value="1"/>
</dbReference>
<gene>
    <name evidence="2" type="ORF">SPIRO4BDMA_41044</name>
</gene>
<dbReference type="AlphaFoldDB" id="A0A3P3XQB1"/>
<dbReference type="InterPro" id="IPR014710">
    <property type="entry name" value="RmlC-like_jellyroll"/>
</dbReference>
<reference evidence="2" key="1">
    <citation type="submission" date="2017-02" db="EMBL/GenBank/DDBJ databases">
        <authorList>
            <person name="Regsiter A."/>
            <person name="William W."/>
        </authorList>
    </citation>
    <scope>NUCLEOTIDE SEQUENCE</scope>
    <source>
        <strain evidence="2">BdmA 4</strain>
    </source>
</reference>
<name>A0A3P3XQB1_9SPIR</name>
<sequence length="255" mass="29210">MLDNPAFENGQKTLCQMNGKNAEMLMNIYVKRCRKGEKIEFLESRNETAILLLRGEVRFSWGDAAATGKRESPFEWKPYCLHFSKNTKASVNALADSEIIVQQTDNAKEFPAVFYTPETCLYQEFGKGQWNGAGHRIVSTMFDLDNAPYSNMVMGEVFNQPGKWSSYPPHHHPQPEVYYYQFDHPEGFGACFIGDNVFKSTDGSFAVITPGNAHQQVVAPGFTMYYVWMIRHLDGDPWDKTRIYVPEYEWLAKAQ</sequence>
<protein>
    <submittedName>
        <fullName evidence="2">Myo-inositol catabolism protein IolB</fullName>
    </submittedName>
</protein>
<dbReference type="InterPro" id="IPR024203">
    <property type="entry name" value="Deoxy-glucuronate_isom_IolB"/>
</dbReference>
<organism evidence="2">
    <name type="scientific">uncultured spirochete</name>
    <dbReference type="NCBI Taxonomy" id="156406"/>
    <lineage>
        <taxon>Bacteria</taxon>
        <taxon>Pseudomonadati</taxon>
        <taxon>Spirochaetota</taxon>
        <taxon>Spirochaetia</taxon>
        <taxon>Spirochaetales</taxon>
        <taxon>environmental samples</taxon>
    </lineage>
</organism>
<dbReference type="InterPro" id="IPR021120">
    <property type="entry name" value="KduI/IolB_isomerase"/>
</dbReference>
<dbReference type="Gene3D" id="2.60.120.10">
    <property type="entry name" value="Jelly Rolls"/>
    <property type="match status" value="2"/>
</dbReference>
<dbReference type="SUPFAM" id="SSF51182">
    <property type="entry name" value="RmlC-like cupins"/>
    <property type="match status" value="1"/>
</dbReference>
<evidence type="ECO:0000313" key="2">
    <source>
        <dbReference type="EMBL" id="SLM18472.1"/>
    </source>
</evidence>
<dbReference type="EMBL" id="FWDO01000004">
    <property type="protein sequence ID" value="SLM18472.1"/>
    <property type="molecule type" value="Genomic_DNA"/>
</dbReference>
<dbReference type="PANTHER" id="PTHR39193:SF1">
    <property type="entry name" value="5-DEOXY-GLUCURONATE ISOMERASE"/>
    <property type="match status" value="1"/>
</dbReference>